<dbReference type="Proteomes" id="UP000664132">
    <property type="component" value="Unassembled WGS sequence"/>
</dbReference>
<evidence type="ECO:0000313" key="2">
    <source>
        <dbReference type="EMBL" id="KAG4426831.1"/>
    </source>
</evidence>
<proteinExistence type="predicted"/>
<gene>
    <name evidence="2" type="ORF">IFR04_000262</name>
</gene>
<dbReference type="OrthoDB" id="4502478at2759"/>
<protein>
    <submittedName>
        <fullName evidence="2">Uncharacterized protein</fullName>
    </submittedName>
</protein>
<name>A0A8H8BWQ3_9HELO</name>
<feature type="compositionally biased region" description="Polar residues" evidence="1">
    <location>
        <begin position="124"/>
        <end position="134"/>
    </location>
</feature>
<accession>A0A8H8BWQ3</accession>
<dbReference type="AlphaFoldDB" id="A0A8H8BWQ3"/>
<organism evidence="2 3">
    <name type="scientific">Cadophora malorum</name>
    <dbReference type="NCBI Taxonomy" id="108018"/>
    <lineage>
        <taxon>Eukaryota</taxon>
        <taxon>Fungi</taxon>
        <taxon>Dikarya</taxon>
        <taxon>Ascomycota</taxon>
        <taxon>Pezizomycotina</taxon>
        <taxon>Leotiomycetes</taxon>
        <taxon>Helotiales</taxon>
        <taxon>Ploettnerulaceae</taxon>
        <taxon>Cadophora</taxon>
    </lineage>
</organism>
<feature type="region of interest" description="Disordered" evidence="1">
    <location>
        <begin position="124"/>
        <end position="171"/>
    </location>
</feature>
<sequence>MTALLPLGLSRTKKDLVRYLNLSPSTYALMLKETARVYTWLISEKSHLKDNRMGKPPYNWNDFKERWKDEAVNRIAFGGDEYTTCYWGLAPPQDSYPNWIAQWFLYHKFRYTDGRGQLHRNLHCQHSSQTTQRSRGQKELARYGDDSRGSANRGENRDSRMATETSLGTAY</sequence>
<dbReference type="EMBL" id="JAFJYH010000001">
    <property type="protein sequence ID" value="KAG4426831.1"/>
    <property type="molecule type" value="Genomic_DNA"/>
</dbReference>
<feature type="compositionally biased region" description="Polar residues" evidence="1">
    <location>
        <begin position="162"/>
        <end position="171"/>
    </location>
</feature>
<feature type="compositionally biased region" description="Basic and acidic residues" evidence="1">
    <location>
        <begin position="136"/>
        <end position="161"/>
    </location>
</feature>
<evidence type="ECO:0000256" key="1">
    <source>
        <dbReference type="SAM" id="MobiDB-lite"/>
    </source>
</evidence>
<keyword evidence="3" id="KW-1185">Reference proteome</keyword>
<evidence type="ECO:0000313" key="3">
    <source>
        <dbReference type="Proteomes" id="UP000664132"/>
    </source>
</evidence>
<reference evidence="2" key="1">
    <citation type="submission" date="2021-02" db="EMBL/GenBank/DDBJ databases">
        <title>Genome sequence Cadophora malorum strain M34.</title>
        <authorList>
            <person name="Stefanovic E."/>
            <person name="Vu D."/>
            <person name="Scully C."/>
            <person name="Dijksterhuis J."/>
            <person name="Roader J."/>
            <person name="Houbraken J."/>
        </authorList>
    </citation>
    <scope>NUCLEOTIDE SEQUENCE</scope>
    <source>
        <strain evidence="2">M34</strain>
    </source>
</reference>
<comment type="caution">
    <text evidence="2">The sequence shown here is derived from an EMBL/GenBank/DDBJ whole genome shotgun (WGS) entry which is preliminary data.</text>
</comment>